<keyword evidence="2 5" id="KW-0547">Nucleotide-binding</keyword>
<proteinExistence type="inferred from homology"/>
<evidence type="ECO:0000259" key="6">
    <source>
        <dbReference type="PROSITE" id="PS50975"/>
    </source>
</evidence>
<dbReference type="GO" id="GO:0046872">
    <property type="term" value="F:metal ion binding"/>
    <property type="evidence" value="ECO:0007669"/>
    <property type="project" value="InterPro"/>
</dbReference>
<dbReference type="KEGG" id="dgi:Desgi_3353"/>
<dbReference type="eggNOG" id="COG0045">
    <property type="taxonomic scope" value="Bacteria"/>
</dbReference>
<keyword evidence="3 5" id="KW-0067">ATP-binding</keyword>
<dbReference type="FunFam" id="3.30.1490.20:FF:000020">
    <property type="entry name" value="Protein lysine acetyltransferase"/>
    <property type="match status" value="1"/>
</dbReference>
<organism evidence="7 8">
    <name type="scientific">Desulfoscipio gibsoniae DSM 7213</name>
    <dbReference type="NCBI Taxonomy" id="767817"/>
    <lineage>
        <taxon>Bacteria</taxon>
        <taxon>Bacillati</taxon>
        <taxon>Bacillota</taxon>
        <taxon>Clostridia</taxon>
        <taxon>Eubacteriales</taxon>
        <taxon>Desulfallaceae</taxon>
        <taxon>Desulfoscipio</taxon>
    </lineage>
</organism>
<dbReference type="Pfam" id="PF13607">
    <property type="entry name" value="Succ_CoA_lig"/>
    <property type="match status" value="1"/>
</dbReference>
<accession>R4KHK5</accession>
<dbReference type="PROSITE" id="PS50975">
    <property type="entry name" value="ATP_GRASP"/>
    <property type="match status" value="1"/>
</dbReference>
<dbReference type="AlphaFoldDB" id="R4KHK5"/>
<dbReference type="InterPro" id="IPR051538">
    <property type="entry name" value="Acyl-CoA_Synth/Transferase"/>
</dbReference>
<dbReference type="SUPFAM" id="SSF56059">
    <property type="entry name" value="Glutathione synthetase ATP-binding domain-like"/>
    <property type="match status" value="1"/>
</dbReference>
<dbReference type="Pfam" id="PF13549">
    <property type="entry name" value="ATP-grasp_5"/>
    <property type="match status" value="1"/>
</dbReference>
<dbReference type="Pfam" id="PF19045">
    <property type="entry name" value="Ligase_CoA_2"/>
    <property type="match status" value="1"/>
</dbReference>
<dbReference type="InterPro" id="IPR013815">
    <property type="entry name" value="ATP_grasp_subdomain_1"/>
</dbReference>
<dbReference type="Gene3D" id="3.30.470.20">
    <property type="entry name" value="ATP-grasp fold, B domain"/>
    <property type="match status" value="1"/>
</dbReference>
<evidence type="ECO:0000313" key="8">
    <source>
        <dbReference type="Proteomes" id="UP000013520"/>
    </source>
</evidence>
<dbReference type="SUPFAM" id="SSF52210">
    <property type="entry name" value="Succinyl-CoA synthetase domains"/>
    <property type="match status" value="2"/>
</dbReference>
<dbReference type="eggNOG" id="COG1042">
    <property type="taxonomic scope" value="Bacteria"/>
</dbReference>
<dbReference type="InterPro" id="IPR016102">
    <property type="entry name" value="Succinyl-CoA_synth-like"/>
</dbReference>
<evidence type="ECO:0000256" key="5">
    <source>
        <dbReference type="PROSITE-ProRule" id="PRU00409"/>
    </source>
</evidence>
<dbReference type="Gene3D" id="3.30.1490.20">
    <property type="entry name" value="ATP-grasp fold, A domain"/>
    <property type="match status" value="1"/>
</dbReference>
<dbReference type="NCBIfam" id="TIGR02717">
    <property type="entry name" value="AcCoA-syn-alpha"/>
    <property type="match status" value="1"/>
</dbReference>
<comment type="similarity">
    <text evidence="4">In the N-terminal section; belongs to the acetate CoA ligase alpha subunit family.</text>
</comment>
<dbReference type="InterPro" id="IPR032875">
    <property type="entry name" value="Succ_CoA_lig_flav_dom"/>
</dbReference>
<dbReference type="EMBL" id="CP003273">
    <property type="protein sequence ID" value="AGL02698.1"/>
    <property type="molecule type" value="Genomic_DNA"/>
</dbReference>
<dbReference type="InterPro" id="IPR014089">
    <property type="entry name" value="AcCoA-synth-alpha"/>
</dbReference>
<sequence length="715" mass="76477">MLRQLSTRHIGEVRIVIDLTSMSRPQSVAVVGASPKPGKIGHTILGNVISSGYKGKIFPINPKEKEIAGYKTYTAVSEVPEPVDLAVIAVPAARVLDVVRDCGQAGVKSLVVITAGFKEVGAQGLEMEKQLVESCRKYGMRLLGPNVVGIIDTHTPINASFSATFPQQGEIAFLSQSGAMLVAILDWSASIGIGFSKVVSLGNKADLSEIEFIEDAAADPHTKVILCYIEDIVDGPRFLDVASRASRKKPVIVIKSGTSQAGAKAASSHTGALAGSDLAYDVAFRQCGILRARTMTELFDLAVAFAKAPVPKGNRVAIVTNSGGPGIIATDNVEAKGLQMASFDKATIEELRANLPAEANIYNPVDVLGDAKADRYKFALQKVCADPNVDSVVVLMCPVGVTEPIETTEALLEMRQSFPEKPIFAAYMGGETLAGGAAMLAKAGVPCFTFPEPAIASISGLVRYNEVLDVPKGNGNQDLANIDRKGVKAIFYDVIKDNRLVLLGSEATEIAKCYGIPAAPVVLATSPDEAAAEADKMGYPVVLKVASPKILHKTDVGGVHIGLNTAEEVRHAFVEIMENVHGYMPQAVIYGVEVQKMMPKGTELIIGMTRDIQFGPLIAFGLGGIYVNLIKDVSFRLARGLTAREIEHMLRETKAYTLLRGYRGEKPRDIEALADTIRRVAELVNDFPEISEMDINPVFAYENGLSALDIKITIS</sequence>
<dbReference type="STRING" id="767817.Desgi_3353"/>
<dbReference type="GO" id="GO:0005524">
    <property type="term" value="F:ATP binding"/>
    <property type="evidence" value="ECO:0007669"/>
    <property type="project" value="UniProtKB-UniRule"/>
</dbReference>
<evidence type="ECO:0000313" key="7">
    <source>
        <dbReference type="EMBL" id="AGL02698.1"/>
    </source>
</evidence>
<reference evidence="7 8" key="1">
    <citation type="submission" date="2012-01" db="EMBL/GenBank/DDBJ databases">
        <title>Complete sequence of Desulfotomaculum gibsoniae DSM 7213.</title>
        <authorList>
            <consortium name="US DOE Joint Genome Institute"/>
            <person name="Lucas S."/>
            <person name="Han J."/>
            <person name="Lapidus A."/>
            <person name="Cheng J.-F."/>
            <person name="Goodwin L."/>
            <person name="Pitluck S."/>
            <person name="Peters L."/>
            <person name="Ovchinnikova G."/>
            <person name="Teshima H."/>
            <person name="Detter J.C."/>
            <person name="Han C."/>
            <person name="Tapia R."/>
            <person name="Land M."/>
            <person name="Hauser L."/>
            <person name="Kyrpides N."/>
            <person name="Ivanova N."/>
            <person name="Pagani I."/>
            <person name="Parshina S."/>
            <person name="Plugge C."/>
            <person name="Muyzer G."/>
            <person name="Kuever J."/>
            <person name="Ivanova A."/>
            <person name="Nazina T."/>
            <person name="Klenk H.-P."/>
            <person name="Brambilla E."/>
            <person name="Spring S."/>
            <person name="Stams A.F."/>
            <person name="Woyke T."/>
        </authorList>
    </citation>
    <scope>NUCLEOTIDE SEQUENCE [LARGE SCALE GENOMIC DNA]</scope>
    <source>
        <strain evidence="7 8">DSM 7213</strain>
    </source>
</reference>
<dbReference type="SMART" id="SM00881">
    <property type="entry name" value="CoA_binding"/>
    <property type="match status" value="1"/>
</dbReference>
<protein>
    <submittedName>
        <fullName evidence="7">ADP-forming acetyl coenzyme A synthetase</fullName>
    </submittedName>
</protein>
<dbReference type="Gene3D" id="3.40.50.261">
    <property type="entry name" value="Succinyl-CoA synthetase domains"/>
    <property type="match status" value="2"/>
</dbReference>
<keyword evidence="8" id="KW-1185">Reference proteome</keyword>
<evidence type="ECO:0000256" key="4">
    <source>
        <dbReference type="ARBA" id="ARBA00060888"/>
    </source>
</evidence>
<name>R4KHK5_9FIRM</name>
<dbReference type="Proteomes" id="UP000013520">
    <property type="component" value="Chromosome"/>
</dbReference>
<evidence type="ECO:0000256" key="2">
    <source>
        <dbReference type="ARBA" id="ARBA00022741"/>
    </source>
</evidence>
<feature type="domain" description="ATP-grasp" evidence="6">
    <location>
        <begin position="508"/>
        <end position="544"/>
    </location>
</feature>
<keyword evidence="1" id="KW-0436">Ligase</keyword>
<dbReference type="InterPro" id="IPR043938">
    <property type="entry name" value="Ligase_CoA_dom"/>
</dbReference>
<evidence type="ECO:0000256" key="1">
    <source>
        <dbReference type="ARBA" id="ARBA00022598"/>
    </source>
</evidence>
<evidence type="ECO:0000256" key="3">
    <source>
        <dbReference type="ARBA" id="ARBA00022840"/>
    </source>
</evidence>
<dbReference type="InterPro" id="IPR036291">
    <property type="entry name" value="NAD(P)-bd_dom_sf"/>
</dbReference>
<dbReference type="HOGENOM" id="CLU_007415_3_1_9"/>
<dbReference type="GO" id="GO:0043758">
    <property type="term" value="F:acetate-CoA ligase (ADP-forming) activity"/>
    <property type="evidence" value="ECO:0007669"/>
    <property type="project" value="InterPro"/>
</dbReference>
<dbReference type="Gene3D" id="3.40.50.720">
    <property type="entry name" value="NAD(P)-binding Rossmann-like Domain"/>
    <property type="match status" value="1"/>
</dbReference>
<dbReference type="InterPro" id="IPR003781">
    <property type="entry name" value="CoA-bd"/>
</dbReference>
<dbReference type="PANTHER" id="PTHR43334:SF1">
    <property type="entry name" value="3-HYDROXYPROPIONATE--COA LIGASE [ADP-FORMING]"/>
    <property type="match status" value="1"/>
</dbReference>
<dbReference type="PANTHER" id="PTHR43334">
    <property type="entry name" value="ACETATE--COA LIGASE [ADP-FORMING]"/>
    <property type="match status" value="1"/>
</dbReference>
<gene>
    <name evidence="7" type="ORF">Desgi_3353</name>
</gene>
<dbReference type="SUPFAM" id="SSF51735">
    <property type="entry name" value="NAD(P)-binding Rossmann-fold domains"/>
    <property type="match status" value="1"/>
</dbReference>
<dbReference type="Pfam" id="PF13380">
    <property type="entry name" value="CoA_binding_2"/>
    <property type="match status" value="1"/>
</dbReference>
<dbReference type="InterPro" id="IPR011761">
    <property type="entry name" value="ATP-grasp"/>
</dbReference>